<keyword evidence="2" id="KW-1185">Reference proteome</keyword>
<evidence type="ECO:0000313" key="1">
    <source>
        <dbReference type="EMBL" id="KAG2235164.1"/>
    </source>
</evidence>
<protein>
    <submittedName>
        <fullName evidence="1">Uncharacterized protein</fullName>
    </submittedName>
</protein>
<reference evidence="1" key="1">
    <citation type="submission" date="2021-01" db="EMBL/GenBank/DDBJ databases">
        <title>Metabolic potential, ecology and presence of endohyphal bacteria is reflected in genomic diversity of Mucoromycotina.</title>
        <authorList>
            <person name="Muszewska A."/>
            <person name="Okrasinska A."/>
            <person name="Steczkiewicz K."/>
            <person name="Drgas O."/>
            <person name="Orlowska M."/>
            <person name="Perlinska-Lenart U."/>
            <person name="Aleksandrzak-Piekarczyk T."/>
            <person name="Szatraj K."/>
            <person name="Zielenkiewicz U."/>
            <person name="Pilsyk S."/>
            <person name="Malc E."/>
            <person name="Mieczkowski P."/>
            <person name="Kruszewska J.S."/>
            <person name="Biernat P."/>
            <person name="Pawlowska J."/>
        </authorList>
    </citation>
    <scope>NUCLEOTIDE SEQUENCE</scope>
    <source>
        <strain evidence="1">WA0000018081</strain>
    </source>
</reference>
<sequence length="119" mass="12924">MMQFPTEKSSVMTVENIEDDNSKASDVTILLKKTVRSSFVPNLLEENGEYSGLTKELHTGALVIDKEVIFTIASEAYSRSKATDIHGKSDPKSVPPESNSYYGSMCAGVYGGAINNIVQ</sequence>
<gene>
    <name evidence="1" type="ORF">INT48_003508</name>
</gene>
<organism evidence="1 2">
    <name type="scientific">Thamnidium elegans</name>
    <dbReference type="NCBI Taxonomy" id="101142"/>
    <lineage>
        <taxon>Eukaryota</taxon>
        <taxon>Fungi</taxon>
        <taxon>Fungi incertae sedis</taxon>
        <taxon>Mucoromycota</taxon>
        <taxon>Mucoromycotina</taxon>
        <taxon>Mucoromycetes</taxon>
        <taxon>Mucorales</taxon>
        <taxon>Mucorineae</taxon>
        <taxon>Mucoraceae</taxon>
        <taxon>Thamnidium</taxon>
    </lineage>
</organism>
<comment type="caution">
    <text evidence="1">The sequence shown here is derived from an EMBL/GenBank/DDBJ whole genome shotgun (WGS) entry which is preliminary data.</text>
</comment>
<proteinExistence type="predicted"/>
<dbReference type="AlphaFoldDB" id="A0A8H7W1L8"/>
<dbReference type="EMBL" id="JAEPRE010000037">
    <property type="protein sequence ID" value="KAG2235164.1"/>
    <property type="molecule type" value="Genomic_DNA"/>
</dbReference>
<name>A0A8H7W1L8_9FUNG</name>
<accession>A0A8H7W1L8</accession>
<dbReference type="Proteomes" id="UP000613177">
    <property type="component" value="Unassembled WGS sequence"/>
</dbReference>
<evidence type="ECO:0000313" key="2">
    <source>
        <dbReference type="Proteomes" id="UP000613177"/>
    </source>
</evidence>